<dbReference type="Proteomes" id="UP001638806">
    <property type="component" value="Unassembled WGS sequence"/>
</dbReference>
<reference evidence="1" key="1">
    <citation type="submission" date="2024-12" db="EMBL/GenBank/DDBJ databases">
        <title>Comparative genomics and development of molecular markers within Purpureocillium lilacinum and among Purpureocillium species.</title>
        <authorList>
            <person name="Yeh Z.-Y."/>
            <person name="Ni N.-T."/>
            <person name="Lo P.-H."/>
            <person name="Mushyakhwo K."/>
            <person name="Lin C.-F."/>
            <person name="Nai Y.-S."/>
        </authorList>
    </citation>
    <scope>NUCLEOTIDE SEQUENCE</scope>
    <source>
        <strain evidence="1">NCHU-NPUST-175</strain>
    </source>
</reference>
<sequence length="102" mass="11656">MRWAAIFVAPTLCQLAAAQAQPAYGWDHAGKTNRPWDKNNPRPKWWDDRLPDSGVIRGTCDFRENTCNWAIRRGCEILITPCHPSTKVMPAPSHLHPMYQTD</sequence>
<proteinExistence type="predicted"/>
<organism evidence="1 2">
    <name type="scientific">Purpureocillium lilacinum</name>
    <name type="common">Paecilomyces lilacinus</name>
    <dbReference type="NCBI Taxonomy" id="33203"/>
    <lineage>
        <taxon>Eukaryota</taxon>
        <taxon>Fungi</taxon>
        <taxon>Dikarya</taxon>
        <taxon>Ascomycota</taxon>
        <taxon>Pezizomycotina</taxon>
        <taxon>Sordariomycetes</taxon>
        <taxon>Hypocreomycetidae</taxon>
        <taxon>Hypocreales</taxon>
        <taxon>Ophiocordycipitaceae</taxon>
        <taxon>Purpureocillium</taxon>
    </lineage>
</organism>
<evidence type="ECO:0000313" key="1">
    <source>
        <dbReference type="EMBL" id="KAL3959528.1"/>
    </source>
</evidence>
<comment type="caution">
    <text evidence="1">The sequence shown here is derived from an EMBL/GenBank/DDBJ whole genome shotgun (WGS) entry which is preliminary data.</text>
</comment>
<dbReference type="EMBL" id="JBGNUJ010000004">
    <property type="protein sequence ID" value="KAL3959528.1"/>
    <property type="molecule type" value="Genomic_DNA"/>
</dbReference>
<keyword evidence="2" id="KW-1185">Reference proteome</keyword>
<accession>A0ACC4DW50</accession>
<name>A0ACC4DW50_PURLI</name>
<evidence type="ECO:0000313" key="2">
    <source>
        <dbReference type="Proteomes" id="UP001638806"/>
    </source>
</evidence>
<gene>
    <name evidence="1" type="ORF">ACCO45_004645</name>
</gene>
<protein>
    <submittedName>
        <fullName evidence="1">Uncharacterized protein</fullName>
    </submittedName>
</protein>